<dbReference type="Proteomes" id="UP000003163">
    <property type="component" value="Unassembled WGS sequence"/>
</dbReference>
<reference evidence="2" key="2">
    <citation type="submission" date="2015-07" db="EMBL/GenBank/DDBJ databases">
        <title>Contrasting host-pathogen interactions and genome evolution in two generalist and specialist microsporidian pathogens of mosquitoes.</title>
        <authorList>
            <consortium name="The Broad Institute Genomics Platform"/>
            <consortium name="The Broad Institute Genome Sequencing Center for Infectious Disease"/>
            <person name="Cuomo C.A."/>
            <person name="Sanscrainte N.D."/>
            <person name="Goldberg J.M."/>
            <person name="Heiman D."/>
            <person name="Young S."/>
            <person name="Zeng Q."/>
            <person name="Becnel J.J."/>
            <person name="Birren B.W."/>
        </authorList>
    </citation>
    <scope>NUCLEOTIDE SEQUENCE [LARGE SCALE GENOMIC DNA]</scope>
    <source>
        <strain evidence="2">USNM 41457</strain>
    </source>
</reference>
<gene>
    <name evidence="1" type="ORF">EDEG_00943</name>
</gene>
<accession>J8ZYW6</accession>
<dbReference type="AlphaFoldDB" id="J8ZYW6"/>
<evidence type="ECO:0000313" key="2">
    <source>
        <dbReference type="Proteomes" id="UP000003163"/>
    </source>
</evidence>
<evidence type="ECO:0000313" key="1">
    <source>
        <dbReference type="EMBL" id="EJW04873.1"/>
    </source>
</evidence>
<sequence>MDKIVTFIKMRIKKMQKINDSLKLKKNLSSISGDFICNKEEIEKLKIILLRIERNEINFKKKFSIFTSDFDSLMEKLQKNVLDCEKMESILDDYDVKMYAKTNIYLSIADYMGIDKLEEICKEI</sequence>
<dbReference type="HOGENOM" id="CLU_2003874_0_0_1"/>
<protein>
    <submittedName>
        <fullName evidence="1">Uncharacterized protein</fullName>
    </submittedName>
</protein>
<name>J8ZYW6_EDHAE</name>
<dbReference type="VEuPathDB" id="MicrosporidiaDB:EDEG_00943"/>
<reference evidence="1 2" key="1">
    <citation type="submission" date="2011-08" db="EMBL/GenBank/DDBJ databases">
        <authorList>
            <person name="Liu Z.J."/>
            <person name="Shi F.L."/>
            <person name="Lu J.Q."/>
            <person name="Li M."/>
            <person name="Wang Z.L."/>
        </authorList>
    </citation>
    <scope>NUCLEOTIDE SEQUENCE [LARGE SCALE GENOMIC DNA]</scope>
    <source>
        <strain evidence="1 2">USNM 41457</strain>
    </source>
</reference>
<dbReference type="EMBL" id="AFBI03000012">
    <property type="protein sequence ID" value="EJW04873.1"/>
    <property type="molecule type" value="Genomic_DNA"/>
</dbReference>
<dbReference type="InParanoid" id="J8ZYW6"/>
<organism evidence="1 2">
    <name type="scientific">Edhazardia aedis (strain USNM 41457)</name>
    <name type="common">Microsporidian parasite</name>
    <dbReference type="NCBI Taxonomy" id="1003232"/>
    <lineage>
        <taxon>Eukaryota</taxon>
        <taxon>Fungi</taxon>
        <taxon>Fungi incertae sedis</taxon>
        <taxon>Microsporidia</taxon>
        <taxon>Edhazardia</taxon>
    </lineage>
</organism>
<keyword evidence="2" id="KW-1185">Reference proteome</keyword>
<proteinExistence type="predicted"/>
<comment type="caution">
    <text evidence="1">The sequence shown here is derived from an EMBL/GenBank/DDBJ whole genome shotgun (WGS) entry which is preliminary data.</text>
</comment>